<dbReference type="VEuPathDB" id="FungiDB:GGTG_01100"/>
<evidence type="ECO:0000313" key="3">
    <source>
        <dbReference type="EnsemblFungi" id="EJT81115"/>
    </source>
</evidence>
<dbReference type="GeneID" id="20341558"/>
<dbReference type="InterPro" id="IPR007523">
    <property type="entry name" value="NDUFAF3/AAMDC"/>
</dbReference>
<feature type="region of interest" description="Disordered" evidence="1">
    <location>
        <begin position="97"/>
        <end position="125"/>
    </location>
</feature>
<evidence type="ECO:0000256" key="1">
    <source>
        <dbReference type="SAM" id="MobiDB-lite"/>
    </source>
</evidence>
<evidence type="ECO:0000313" key="2">
    <source>
        <dbReference type="EMBL" id="EJT81115.1"/>
    </source>
</evidence>
<organism evidence="2">
    <name type="scientific">Gaeumannomyces tritici (strain R3-111a-1)</name>
    <name type="common">Wheat and barley take-all root rot fungus</name>
    <name type="synonym">Gaeumannomyces graminis var. tritici</name>
    <dbReference type="NCBI Taxonomy" id="644352"/>
    <lineage>
        <taxon>Eukaryota</taxon>
        <taxon>Fungi</taxon>
        <taxon>Dikarya</taxon>
        <taxon>Ascomycota</taxon>
        <taxon>Pezizomycotina</taxon>
        <taxon>Sordariomycetes</taxon>
        <taxon>Sordariomycetidae</taxon>
        <taxon>Magnaporthales</taxon>
        <taxon>Magnaporthaceae</taxon>
        <taxon>Gaeumannomyces</taxon>
    </lineage>
</organism>
<protein>
    <recommendedName>
        <fullName evidence="5">NADH dehydrogenase [ubiquinone] 1 alpha subcomplex assembly factor 3</fullName>
    </recommendedName>
</protein>
<dbReference type="EnsemblFungi" id="EJT81115">
    <property type="protein sequence ID" value="EJT81115"/>
    <property type="gene ID" value="GGTG_01100"/>
</dbReference>
<reference evidence="4" key="1">
    <citation type="submission" date="2010-07" db="EMBL/GenBank/DDBJ databases">
        <title>The genome sequence of Gaeumannomyces graminis var. tritici strain R3-111a-1.</title>
        <authorList>
            <consortium name="The Broad Institute Genome Sequencing Platform"/>
            <person name="Ma L.-J."/>
            <person name="Dead R."/>
            <person name="Young S."/>
            <person name="Zeng Q."/>
            <person name="Koehrsen M."/>
            <person name="Alvarado L."/>
            <person name="Berlin A."/>
            <person name="Chapman S.B."/>
            <person name="Chen Z."/>
            <person name="Freedman E."/>
            <person name="Gellesch M."/>
            <person name="Goldberg J."/>
            <person name="Griggs A."/>
            <person name="Gujja S."/>
            <person name="Heilman E.R."/>
            <person name="Heiman D."/>
            <person name="Hepburn T."/>
            <person name="Howarth C."/>
            <person name="Jen D."/>
            <person name="Larson L."/>
            <person name="Mehta T."/>
            <person name="Neiman D."/>
            <person name="Pearson M."/>
            <person name="Roberts A."/>
            <person name="Saif S."/>
            <person name="Shea T."/>
            <person name="Shenoy N."/>
            <person name="Sisk P."/>
            <person name="Stolte C."/>
            <person name="Sykes S."/>
            <person name="Walk T."/>
            <person name="White J."/>
            <person name="Yandava C."/>
            <person name="Haas B."/>
            <person name="Nusbaum C."/>
            <person name="Birren B."/>
        </authorList>
    </citation>
    <scope>NUCLEOTIDE SEQUENCE [LARGE SCALE GENOMIC DNA]</scope>
    <source>
        <strain evidence="4">R3-111a-1</strain>
    </source>
</reference>
<proteinExistence type="predicted"/>
<dbReference type="Proteomes" id="UP000006039">
    <property type="component" value="Unassembled WGS sequence"/>
</dbReference>
<sequence>MANSYFAGTTAMSRSLVCKAAAGSQPRLFASHFLKASDSSCATAHNRPSSSSTRHITCAISPARRKEWPQAAQHTAPPTAATATAAAAAAAAAAARRSLHMTGPARAGADGRGPQGGGGGESRTDIGALDVLAGAEAPATAVDACLPDGFKLSSGLTVRGGAGLLLVGGEAFTWRPWECVDVDNNNNKNNSGNDNGRRLRMRLINDKGQWEVPESAFGLLSLVWPRPDLLVLGLGPEMRPLSPATRRLVSGLGLRVEVLDTRNAAAQFNLLATERGVGDVAAALVPFGWKEGVGAA</sequence>
<name>J3NIM2_GAET3</name>
<keyword evidence="4" id="KW-1185">Reference proteome</keyword>
<dbReference type="EMBL" id="GL385395">
    <property type="protein sequence ID" value="EJT81115.1"/>
    <property type="molecule type" value="Genomic_DNA"/>
</dbReference>
<dbReference type="AlphaFoldDB" id="J3NIM2"/>
<dbReference type="STRING" id="644352.J3NIM2"/>
<reference evidence="2" key="3">
    <citation type="submission" date="2010-09" db="EMBL/GenBank/DDBJ databases">
        <title>Annotation of Gaeumannomyces graminis var. tritici R3-111a-1.</title>
        <authorList>
            <consortium name="The Broad Institute Genome Sequencing Platform"/>
            <person name="Ma L.-J."/>
            <person name="Dead R."/>
            <person name="Young S.K."/>
            <person name="Zeng Q."/>
            <person name="Gargeya S."/>
            <person name="Fitzgerald M."/>
            <person name="Haas B."/>
            <person name="Abouelleil A."/>
            <person name="Alvarado L."/>
            <person name="Arachchi H.M."/>
            <person name="Berlin A."/>
            <person name="Brown A."/>
            <person name="Chapman S.B."/>
            <person name="Chen Z."/>
            <person name="Dunbar C."/>
            <person name="Freedman E."/>
            <person name="Gearin G."/>
            <person name="Gellesch M."/>
            <person name="Goldberg J."/>
            <person name="Griggs A."/>
            <person name="Gujja S."/>
            <person name="Heiman D."/>
            <person name="Howarth C."/>
            <person name="Larson L."/>
            <person name="Lui A."/>
            <person name="MacDonald P.J.P."/>
            <person name="Mehta T."/>
            <person name="Montmayeur A."/>
            <person name="Murphy C."/>
            <person name="Neiman D."/>
            <person name="Pearson M."/>
            <person name="Priest M."/>
            <person name="Roberts A."/>
            <person name="Saif S."/>
            <person name="Shea T."/>
            <person name="Shenoy N."/>
            <person name="Sisk P."/>
            <person name="Stolte C."/>
            <person name="Sykes S."/>
            <person name="Yandava C."/>
            <person name="Wortman J."/>
            <person name="Nusbaum C."/>
            <person name="Birren B."/>
        </authorList>
    </citation>
    <scope>NUCLEOTIDE SEQUENCE</scope>
    <source>
        <strain evidence="2">R3-111a-1</strain>
    </source>
</reference>
<reference evidence="2" key="2">
    <citation type="submission" date="2010-07" db="EMBL/GenBank/DDBJ databases">
        <authorList>
            <consortium name="The Broad Institute Genome Sequencing Platform"/>
            <consortium name="Broad Institute Genome Sequencing Center for Infectious Disease"/>
            <person name="Ma L.-J."/>
            <person name="Dead R."/>
            <person name="Young S."/>
            <person name="Zeng Q."/>
            <person name="Koehrsen M."/>
            <person name="Alvarado L."/>
            <person name="Berlin A."/>
            <person name="Chapman S.B."/>
            <person name="Chen Z."/>
            <person name="Freedman E."/>
            <person name="Gellesch M."/>
            <person name="Goldberg J."/>
            <person name="Griggs A."/>
            <person name="Gujja S."/>
            <person name="Heilman E.R."/>
            <person name="Heiman D."/>
            <person name="Hepburn T."/>
            <person name="Howarth C."/>
            <person name="Jen D."/>
            <person name="Larson L."/>
            <person name="Mehta T."/>
            <person name="Neiman D."/>
            <person name="Pearson M."/>
            <person name="Roberts A."/>
            <person name="Saif S."/>
            <person name="Shea T."/>
            <person name="Shenoy N."/>
            <person name="Sisk P."/>
            <person name="Stolte C."/>
            <person name="Sykes S."/>
            <person name="Walk T."/>
            <person name="White J."/>
            <person name="Yandava C."/>
            <person name="Haas B."/>
            <person name="Nusbaum C."/>
            <person name="Birren B."/>
        </authorList>
    </citation>
    <scope>NUCLEOTIDE SEQUENCE</scope>
    <source>
        <strain evidence="2">R3-111a-1</strain>
    </source>
</reference>
<dbReference type="Gene3D" id="3.40.1230.10">
    <property type="entry name" value="MTH938-like"/>
    <property type="match status" value="1"/>
</dbReference>
<evidence type="ECO:0000313" key="4">
    <source>
        <dbReference type="Proteomes" id="UP000006039"/>
    </source>
</evidence>
<dbReference type="InterPro" id="IPR036748">
    <property type="entry name" value="MTH938-like_sf"/>
</dbReference>
<feature type="compositionally biased region" description="Gly residues" evidence="1">
    <location>
        <begin position="110"/>
        <end position="121"/>
    </location>
</feature>
<dbReference type="SUPFAM" id="SSF64076">
    <property type="entry name" value="MTH938-like"/>
    <property type="match status" value="1"/>
</dbReference>
<dbReference type="GO" id="GO:0005743">
    <property type="term" value="C:mitochondrial inner membrane"/>
    <property type="evidence" value="ECO:0007669"/>
    <property type="project" value="TreeGrafter"/>
</dbReference>
<dbReference type="RefSeq" id="XP_009217124.1">
    <property type="nucleotide sequence ID" value="XM_009218860.1"/>
</dbReference>
<dbReference type="PANTHER" id="PTHR21192:SF2">
    <property type="entry name" value="NADH DEHYDROGENASE [UBIQUINONE] 1 ALPHA SUBCOMPLEX ASSEMBLY FACTOR 3"/>
    <property type="match status" value="1"/>
</dbReference>
<dbReference type="eggNOG" id="KOG3363">
    <property type="taxonomic scope" value="Eukaryota"/>
</dbReference>
<dbReference type="Pfam" id="PF04430">
    <property type="entry name" value="DUF498"/>
    <property type="match status" value="1"/>
</dbReference>
<dbReference type="PANTHER" id="PTHR21192">
    <property type="entry name" value="NUCLEAR PROTEIN E3-3"/>
    <property type="match status" value="1"/>
</dbReference>
<dbReference type="GO" id="GO:0032981">
    <property type="term" value="P:mitochondrial respiratory chain complex I assembly"/>
    <property type="evidence" value="ECO:0007669"/>
    <property type="project" value="TreeGrafter"/>
</dbReference>
<dbReference type="OrthoDB" id="20681at2759"/>
<dbReference type="HOGENOM" id="CLU_074390_0_0_1"/>
<evidence type="ECO:0008006" key="5">
    <source>
        <dbReference type="Google" id="ProtNLM"/>
    </source>
</evidence>
<gene>
    <name evidence="3" type="primary">20341558</name>
    <name evidence="2" type="ORF">GGTG_01100</name>
</gene>
<accession>J3NIM2</accession>
<reference evidence="3" key="4">
    <citation type="journal article" date="2015" name="G3 (Bethesda)">
        <title>Genome sequences of three phytopathogenic species of the Magnaporthaceae family of fungi.</title>
        <authorList>
            <person name="Okagaki L.H."/>
            <person name="Nunes C.C."/>
            <person name="Sailsbery J."/>
            <person name="Clay B."/>
            <person name="Brown D."/>
            <person name="John T."/>
            <person name="Oh Y."/>
            <person name="Young N."/>
            <person name="Fitzgerald M."/>
            <person name="Haas B.J."/>
            <person name="Zeng Q."/>
            <person name="Young S."/>
            <person name="Adiconis X."/>
            <person name="Fan L."/>
            <person name="Levin J.Z."/>
            <person name="Mitchell T.K."/>
            <person name="Okubara P.A."/>
            <person name="Farman M.L."/>
            <person name="Kohn L.M."/>
            <person name="Birren B."/>
            <person name="Ma L.-J."/>
            <person name="Dean R.A."/>
        </authorList>
    </citation>
    <scope>NUCLEOTIDE SEQUENCE</scope>
    <source>
        <strain evidence="3">R3-111a-1</strain>
    </source>
</reference>
<reference evidence="3" key="5">
    <citation type="submission" date="2018-04" db="UniProtKB">
        <authorList>
            <consortium name="EnsemblFungi"/>
        </authorList>
    </citation>
    <scope>IDENTIFICATION</scope>
    <source>
        <strain evidence="3">R3-111a-1</strain>
    </source>
</reference>